<keyword evidence="1" id="KW-0175">Coiled coil</keyword>
<accession>A0A640WCU6</accession>
<protein>
    <submittedName>
        <fullName evidence="3">Tape measure protein</fullName>
    </submittedName>
</protein>
<dbReference type="AlphaFoldDB" id="A0A640WCU6"/>
<dbReference type="NCBIfam" id="TIGR02675">
    <property type="entry name" value="tape_meas_nterm"/>
    <property type="match status" value="1"/>
</dbReference>
<name>A0A640WCU6_9GAMM</name>
<feature type="coiled-coil region" evidence="1">
    <location>
        <begin position="672"/>
        <end position="721"/>
    </location>
</feature>
<dbReference type="RefSeq" id="WP_149436017.1">
    <property type="nucleotide sequence ID" value="NZ_VTPX01000008.1"/>
</dbReference>
<proteinExistence type="predicted"/>
<evidence type="ECO:0000259" key="2">
    <source>
        <dbReference type="Pfam" id="PF20155"/>
    </source>
</evidence>
<evidence type="ECO:0000256" key="1">
    <source>
        <dbReference type="SAM" id="Coils"/>
    </source>
</evidence>
<sequence>MASKLRELIVRISADSSQYQREMSRASRMGSDYYKSIEGGARRADAAMRRNQQQLEAVRTSLGAARQQAIAFFAAYAGIEGARGIVRQADAWKNTSARIKLATQDQREFTQAQTGLLELSNQTRTSFEANANLFARSAQSVRDYGGSVEDALGLTESIALGLRLSGATAEESSSVITQLSQALSSGVLRGEEFNAINESGNRAAQALADGLGVARGELRAMAEAGQLTTGRVLKAMTSQLVTLRKEAATLPDTVGASLQVLNNQWTAYVGRQDAATGATQVMSTAILGLANNLDTVANAGVALAGGVLAGYFTKLSRSVGTATLEVVQGTRAQISHAAAQREAAAQLVRRTAAEQASAKAALATAQAQYNAARGTNAQAFATQALSGARDRYAVATSEAAAATTALSAANSRLNTVMAVTRRVGSGVLGLLGGPAGLVGIVASVAAGWLLYRDNTQKASSANIDMSATLDDLRTKFRALNDDQQRAELVAWGQKQREEIEKAQQGYEQLRESITSTFGGQFGQRVAQEFDQARQSGESLSAVVARIQERYGLSDEQTESWLVLAGNIADADQAAQKAEQRQNALSGALVKVSDTAIRASRSLAGLNDTANEGPSQKVLDKWRTFNERLRDQMAAIRDPSEVGAASRELDSLGIDDSVLRGFTIFQASQLDAIRQQQEARKAAAAEAKRITAEAIRNAQREAEEVKRALEQEKNQYVSLLDTLYPVQAAQKEYARDKELLVAWMMREGKTADELAEAQRRLKDSYASDEDFQKVYGFDPKDTKKLEQTTSVAKSLGLTFSSAFEDAVIGGNKFRDVLSGIADDIQRILIRKSVTEPAANALGSFDWGSLFSSSSSGSYSSGWAASATSFSGGGYTGAGGKYTPKGVVHAEEFVVRSEVVKQPGVLEFLTGLNRGYANGGYVGSSVPAMPAVAPATAGDMSIVIHNEGEPAQVTRTEQRRSTGGKREIHMWLKSAFSSGALDTTMADNFGIQRRGRGNGNLA</sequence>
<keyword evidence="4" id="KW-1185">Reference proteome</keyword>
<gene>
    <name evidence="3" type="ORF">F0A16_13940</name>
</gene>
<comment type="caution">
    <text evidence="3">The sequence shown here is derived from an EMBL/GenBank/DDBJ whole genome shotgun (WGS) entry which is preliminary data.</text>
</comment>
<dbReference type="Proteomes" id="UP000466024">
    <property type="component" value="Unassembled WGS sequence"/>
</dbReference>
<reference evidence="3 4" key="1">
    <citation type="submission" date="2019-08" db="EMBL/GenBank/DDBJ databases">
        <title>Bioinformatics analysis of the strain L3 and L5.</title>
        <authorList>
            <person name="Li X."/>
        </authorList>
    </citation>
    <scope>NUCLEOTIDE SEQUENCE [LARGE SCALE GENOMIC DNA]</scope>
    <source>
        <strain evidence="3 4">L3</strain>
    </source>
</reference>
<evidence type="ECO:0000313" key="3">
    <source>
        <dbReference type="EMBL" id="KAA0017105.1"/>
    </source>
</evidence>
<feature type="domain" description="Tape measure protein N-terminal" evidence="2">
    <location>
        <begin position="84"/>
        <end position="271"/>
    </location>
</feature>
<dbReference type="EMBL" id="VTPX01000008">
    <property type="protein sequence ID" value="KAA0017105.1"/>
    <property type="molecule type" value="Genomic_DNA"/>
</dbReference>
<organism evidence="3 4">
    <name type="scientific">Salinicola corii</name>
    <dbReference type="NCBI Taxonomy" id="2606937"/>
    <lineage>
        <taxon>Bacteria</taxon>
        <taxon>Pseudomonadati</taxon>
        <taxon>Pseudomonadota</taxon>
        <taxon>Gammaproteobacteria</taxon>
        <taxon>Oceanospirillales</taxon>
        <taxon>Halomonadaceae</taxon>
        <taxon>Salinicola</taxon>
    </lineage>
</organism>
<dbReference type="InterPro" id="IPR013491">
    <property type="entry name" value="Tape_meas_N"/>
</dbReference>
<evidence type="ECO:0000313" key="4">
    <source>
        <dbReference type="Proteomes" id="UP000466024"/>
    </source>
</evidence>
<dbReference type="Pfam" id="PF20155">
    <property type="entry name" value="TMP_3"/>
    <property type="match status" value="1"/>
</dbReference>